<evidence type="ECO:0000256" key="1">
    <source>
        <dbReference type="SAM" id="MobiDB-lite"/>
    </source>
</evidence>
<evidence type="ECO:0000313" key="3">
    <source>
        <dbReference type="Proteomes" id="UP000237105"/>
    </source>
</evidence>
<dbReference type="Proteomes" id="UP000237105">
    <property type="component" value="Unassembled WGS sequence"/>
</dbReference>
<gene>
    <name evidence="2" type="ORF">PanWU01x14_199080</name>
</gene>
<sequence length="72" mass="8258">MTHCTNCRQKGHFRSTCENKIFIKAPIQKKKGCPLKKNSTEETIKRRKRQQKQKDRNDAAANSSAPIGLNMN</sequence>
<comment type="caution">
    <text evidence="2">The sequence shown here is derived from an EMBL/GenBank/DDBJ whole genome shotgun (WGS) entry which is preliminary data.</text>
</comment>
<keyword evidence="3" id="KW-1185">Reference proteome</keyword>
<feature type="compositionally biased region" description="Polar residues" evidence="1">
    <location>
        <begin position="60"/>
        <end position="72"/>
    </location>
</feature>
<proteinExistence type="predicted"/>
<protein>
    <submittedName>
        <fullName evidence="2">Uncharacterized protein</fullName>
    </submittedName>
</protein>
<dbReference type="AlphaFoldDB" id="A0A2P5BYR4"/>
<feature type="region of interest" description="Disordered" evidence="1">
    <location>
        <begin position="30"/>
        <end position="72"/>
    </location>
</feature>
<name>A0A2P5BYR4_PARAD</name>
<evidence type="ECO:0000313" key="2">
    <source>
        <dbReference type="EMBL" id="PON53911.1"/>
    </source>
</evidence>
<reference evidence="3" key="1">
    <citation type="submission" date="2016-06" db="EMBL/GenBank/DDBJ databases">
        <title>Parallel loss of symbiosis genes in relatives of nitrogen-fixing non-legume Parasponia.</title>
        <authorList>
            <person name="Van Velzen R."/>
            <person name="Holmer R."/>
            <person name="Bu F."/>
            <person name="Rutten L."/>
            <person name="Van Zeijl A."/>
            <person name="Liu W."/>
            <person name="Santuari L."/>
            <person name="Cao Q."/>
            <person name="Sharma T."/>
            <person name="Shen D."/>
            <person name="Roswanjaya Y."/>
            <person name="Wardhani T."/>
            <person name="Kalhor M.S."/>
            <person name="Jansen J."/>
            <person name="Van den Hoogen J."/>
            <person name="Gungor B."/>
            <person name="Hartog M."/>
            <person name="Hontelez J."/>
            <person name="Verver J."/>
            <person name="Yang W.-C."/>
            <person name="Schijlen E."/>
            <person name="Repin R."/>
            <person name="Schilthuizen M."/>
            <person name="Schranz E."/>
            <person name="Heidstra R."/>
            <person name="Miyata K."/>
            <person name="Fedorova E."/>
            <person name="Kohlen W."/>
            <person name="Bisseling T."/>
            <person name="Smit S."/>
            <person name="Geurts R."/>
        </authorList>
    </citation>
    <scope>NUCLEOTIDE SEQUENCE [LARGE SCALE GENOMIC DNA]</scope>
    <source>
        <strain evidence="3">cv. WU1-14</strain>
    </source>
</reference>
<organism evidence="2 3">
    <name type="scientific">Parasponia andersonii</name>
    <name type="common">Sponia andersonii</name>
    <dbReference type="NCBI Taxonomy" id="3476"/>
    <lineage>
        <taxon>Eukaryota</taxon>
        <taxon>Viridiplantae</taxon>
        <taxon>Streptophyta</taxon>
        <taxon>Embryophyta</taxon>
        <taxon>Tracheophyta</taxon>
        <taxon>Spermatophyta</taxon>
        <taxon>Magnoliopsida</taxon>
        <taxon>eudicotyledons</taxon>
        <taxon>Gunneridae</taxon>
        <taxon>Pentapetalae</taxon>
        <taxon>rosids</taxon>
        <taxon>fabids</taxon>
        <taxon>Rosales</taxon>
        <taxon>Cannabaceae</taxon>
        <taxon>Parasponia</taxon>
    </lineage>
</organism>
<accession>A0A2P5BYR4</accession>
<dbReference type="EMBL" id="JXTB01000201">
    <property type="protein sequence ID" value="PON53911.1"/>
    <property type="molecule type" value="Genomic_DNA"/>
</dbReference>